<evidence type="ECO:0000256" key="4">
    <source>
        <dbReference type="ARBA" id="ARBA00022989"/>
    </source>
</evidence>
<evidence type="ECO:0000313" key="8">
    <source>
        <dbReference type="EMBL" id="KGN02292.1"/>
    </source>
</evidence>
<feature type="transmembrane region" description="Helical" evidence="6">
    <location>
        <begin position="486"/>
        <end position="505"/>
    </location>
</feature>
<comment type="similarity">
    <text evidence="2">Belongs to the UPF0754 family.</text>
</comment>
<feature type="domain" description="Cullin family profile" evidence="7">
    <location>
        <begin position="144"/>
        <end position="382"/>
    </location>
</feature>
<evidence type="ECO:0000256" key="2">
    <source>
        <dbReference type="ARBA" id="ARBA00008053"/>
    </source>
</evidence>
<dbReference type="RefSeq" id="WP_039249636.1">
    <property type="nucleotide sequence ID" value="NZ_JDRX01000010.1"/>
</dbReference>
<evidence type="ECO:0000256" key="5">
    <source>
        <dbReference type="ARBA" id="ARBA00023136"/>
    </source>
</evidence>
<comment type="caution">
    <text evidence="8">The sequence shown here is derived from an EMBL/GenBank/DDBJ whole genome shotgun (WGS) entry which is preliminary data.</text>
</comment>
<evidence type="ECO:0000259" key="7">
    <source>
        <dbReference type="PROSITE" id="PS50069"/>
    </source>
</evidence>
<evidence type="ECO:0000313" key="9">
    <source>
        <dbReference type="Proteomes" id="UP000030016"/>
    </source>
</evidence>
<dbReference type="PROSITE" id="PS50069">
    <property type="entry name" value="CULLIN_2"/>
    <property type="match status" value="1"/>
</dbReference>
<keyword evidence="3 6" id="KW-0812">Transmembrane</keyword>
<evidence type="ECO:0000256" key="1">
    <source>
        <dbReference type="ARBA" id="ARBA00004308"/>
    </source>
</evidence>
<keyword evidence="5 6" id="KW-0472">Membrane</keyword>
<accession>A0AA89CRW3</accession>
<keyword evidence="4 6" id="KW-1133">Transmembrane helix</keyword>
<name>A0AA89CRW3_CLONO</name>
<dbReference type="PANTHER" id="PTHR35791">
    <property type="entry name" value="UPF0754 MEMBRANE PROTEIN YHEB"/>
    <property type="match status" value="1"/>
</dbReference>
<sequence>MPYTRVLFSAIVGAIIGYITNWLAIKMLFRPHEEKRIFGIKIPFTPGLIPKEQKRIAKSVGNAVGEHLLTKDTMIDALKNNEVDSKFKGWANKKVKEVIKKNISVKEELRILLGNKIYDFINSVRVKLSNIILTAIKKDEVKVQLEDMIVNSIKEELKKNPEDIINSSFYQNITKNLLDMSIGFKNSSEFKNYLEKGIQKKLIKLENIDKPLDEVIPMGVISSFKVYIYNKNYDISMGIKGILKDEKVQLKLQGVFSELISANLNPMVAMFLNPTTIYNKFYSVLDEYLDREETQKEVAIFINDIIDKLLKLKLSNIMSQISEDAKIKNTEAISDLILKNVVEDELFHEILLKLEEKFKEHESIEELLSKANINSDKILRNLIGSKLEKILKSKETEEKVKVYADDIVNKVLESKICDITKGKEEEILNICDNLAETGFNKFIENEASEFLEVFDISKIVEDKINTFEVSFAEQIILEIASKELSAITWLGALLGFIMGLVSSIISRI</sequence>
<dbReference type="AlphaFoldDB" id="A0AA89CRW3"/>
<dbReference type="InterPro" id="IPR007383">
    <property type="entry name" value="DUF445"/>
</dbReference>
<dbReference type="EMBL" id="JDRX01000010">
    <property type="protein sequence ID" value="KGN02292.1"/>
    <property type="molecule type" value="Genomic_DNA"/>
</dbReference>
<comment type="subcellular location">
    <subcellularLocation>
        <location evidence="1">Endomembrane system</location>
    </subcellularLocation>
</comment>
<dbReference type="Pfam" id="PF04286">
    <property type="entry name" value="DUF445"/>
    <property type="match status" value="1"/>
</dbReference>
<reference evidence="8 9" key="1">
    <citation type="submission" date="2014-01" db="EMBL/GenBank/DDBJ databases">
        <title>Plasmidome dynamics in the species complex Clostridium novyi sensu lato converts strains of independent lineages into distinctly different pathogens.</title>
        <authorList>
            <person name="Skarin H."/>
            <person name="Segerman B."/>
        </authorList>
    </citation>
    <scope>NUCLEOTIDE SEQUENCE [LARGE SCALE GENOMIC DNA]</scope>
    <source>
        <strain evidence="8 9">4570</strain>
    </source>
</reference>
<dbReference type="GO" id="GO:0012505">
    <property type="term" value="C:endomembrane system"/>
    <property type="evidence" value="ECO:0007669"/>
    <property type="project" value="UniProtKB-SubCell"/>
</dbReference>
<evidence type="ECO:0000256" key="6">
    <source>
        <dbReference type="SAM" id="Phobius"/>
    </source>
</evidence>
<dbReference type="PANTHER" id="PTHR35791:SF1">
    <property type="entry name" value="UPF0754 MEMBRANE PROTEIN YHEB"/>
    <property type="match status" value="1"/>
</dbReference>
<protein>
    <recommendedName>
        <fullName evidence="7">Cullin family profile domain-containing protein</fullName>
    </recommendedName>
</protein>
<organism evidence="8 9">
    <name type="scientific">Clostridium novyi A str. 4570</name>
    <dbReference type="NCBI Taxonomy" id="1444290"/>
    <lineage>
        <taxon>Bacteria</taxon>
        <taxon>Bacillati</taxon>
        <taxon>Bacillota</taxon>
        <taxon>Clostridia</taxon>
        <taxon>Eubacteriales</taxon>
        <taxon>Clostridiaceae</taxon>
        <taxon>Clostridium</taxon>
    </lineage>
</organism>
<dbReference type="InterPro" id="IPR016158">
    <property type="entry name" value="Cullin_homology"/>
</dbReference>
<gene>
    <name evidence="8" type="ORF">Z969_05855</name>
</gene>
<proteinExistence type="inferred from homology"/>
<feature type="transmembrane region" description="Helical" evidence="6">
    <location>
        <begin position="6"/>
        <end position="29"/>
    </location>
</feature>
<evidence type="ECO:0000256" key="3">
    <source>
        <dbReference type="ARBA" id="ARBA00022692"/>
    </source>
</evidence>
<dbReference type="Proteomes" id="UP000030016">
    <property type="component" value="Unassembled WGS sequence"/>
</dbReference>